<dbReference type="Gene3D" id="1.10.357.10">
    <property type="entry name" value="Tetracycline Repressor, domain 2"/>
    <property type="match status" value="1"/>
</dbReference>
<keyword evidence="2 4" id="KW-0238">DNA-binding</keyword>
<keyword evidence="3" id="KW-0804">Transcription</keyword>
<reference evidence="7 8" key="1">
    <citation type="submission" date="2014-02" db="EMBL/GenBank/DDBJ databases">
        <title>Whole genome shotgun sequence of Rhodococcus wratislaviensis NBRC 100605.</title>
        <authorList>
            <person name="Hosoyama A."/>
            <person name="Tsuchikane K."/>
            <person name="Yoshida I."/>
            <person name="Ohji S."/>
            <person name="Ichikawa N."/>
            <person name="Yamazoe A."/>
            <person name="Fujita N."/>
        </authorList>
    </citation>
    <scope>NUCLEOTIDE SEQUENCE [LARGE SCALE GENOMIC DNA]</scope>
    <source>
        <strain evidence="7 8">NBRC 100605</strain>
    </source>
</reference>
<evidence type="ECO:0000256" key="4">
    <source>
        <dbReference type="PROSITE-ProRule" id="PRU00335"/>
    </source>
</evidence>
<dbReference type="AlphaFoldDB" id="X0R7R8"/>
<keyword evidence="8" id="KW-1185">Reference proteome</keyword>
<dbReference type="SUPFAM" id="SSF48498">
    <property type="entry name" value="Tetracyclin repressor-like, C-terminal domain"/>
    <property type="match status" value="1"/>
</dbReference>
<dbReference type="PROSITE" id="PS50977">
    <property type="entry name" value="HTH_TETR_2"/>
    <property type="match status" value="1"/>
</dbReference>
<evidence type="ECO:0000259" key="6">
    <source>
        <dbReference type="PROSITE" id="PS50977"/>
    </source>
</evidence>
<feature type="compositionally biased region" description="Basic and acidic residues" evidence="5">
    <location>
        <begin position="1"/>
        <end position="10"/>
    </location>
</feature>
<dbReference type="InterPro" id="IPR036271">
    <property type="entry name" value="Tet_transcr_reg_TetR-rel_C_sf"/>
</dbReference>
<dbReference type="GO" id="GO:0003700">
    <property type="term" value="F:DNA-binding transcription factor activity"/>
    <property type="evidence" value="ECO:0007669"/>
    <property type="project" value="TreeGrafter"/>
</dbReference>
<dbReference type="InterPro" id="IPR011075">
    <property type="entry name" value="TetR_C"/>
</dbReference>
<dbReference type="Pfam" id="PF16859">
    <property type="entry name" value="TetR_C_11"/>
    <property type="match status" value="1"/>
</dbReference>
<gene>
    <name evidence="7" type="ORF">RW1_036_00150</name>
</gene>
<evidence type="ECO:0000313" key="8">
    <source>
        <dbReference type="Proteomes" id="UP000019491"/>
    </source>
</evidence>
<evidence type="ECO:0000256" key="2">
    <source>
        <dbReference type="ARBA" id="ARBA00023125"/>
    </source>
</evidence>
<dbReference type="Pfam" id="PF00440">
    <property type="entry name" value="TetR_N"/>
    <property type="match status" value="1"/>
</dbReference>
<dbReference type="Proteomes" id="UP000019491">
    <property type="component" value="Unassembled WGS sequence"/>
</dbReference>
<dbReference type="GO" id="GO:0000976">
    <property type="term" value="F:transcription cis-regulatory region binding"/>
    <property type="evidence" value="ECO:0007669"/>
    <property type="project" value="TreeGrafter"/>
</dbReference>
<protein>
    <submittedName>
        <fullName evidence="7">Putative TetR family transcriptional regulator</fullName>
    </submittedName>
</protein>
<evidence type="ECO:0000256" key="5">
    <source>
        <dbReference type="SAM" id="MobiDB-lite"/>
    </source>
</evidence>
<evidence type="ECO:0000313" key="7">
    <source>
        <dbReference type="EMBL" id="GAF46990.1"/>
    </source>
</evidence>
<evidence type="ECO:0000256" key="3">
    <source>
        <dbReference type="ARBA" id="ARBA00023163"/>
    </source>
</evidence>
<dbReference type="PANTHER" id="PTHR30055">
    <property type="entry name" value="HTH-TYPE TRANSCRIPTIONAL REGULATOR RUTR"/>
    <property type="match status" value="1"/>
</dbReference>
<sequence length="226" mass="24707">MNHQRGHEPENEQPATSPAPRKRTGGRSARVRQAVLTATLDQVAEHGIEGLTVGDVAARAGVAETTIYRRWGTRTALVADAVTELAAVGNPVPDTGTLRGDLHQLADQIAHLISRPGIARLLATTIALSADPDVAAARRRFWNDRFERTAHVIRKAIERGELPEDVDPREVLETLSAPLYFRLLVGDQPLESAFITRCIDHTIALYTMELRSSHGPEDPLTGRRPG</sequence>
<dbReference type="InterPro" id="IPR009057">
    <property type="entry name" value="Homeodomain-like_sf"/>
</dbReference>
<dbReference type="PANTHER" id="PTHR30055:SF148">
    <property type="entry name" value="TETR-FAMILY TRANSCRIPTIONAL REGULATOR"/>
    <property type="match status" value="1"/>
</dbReference>
<dbReference type="OrthoDB" id="9796019at2"/>
<dbReference type="RefSeq" id="WP_052033349.1">
    <property type="nucleotide sequence ID" value="NZ_BAWF01000036.1"/>
</dbReference>
<dbReference type="InterPro" id="IPR050109">
    <property type="entry name" value="HTH-type_TetR-like_transc_reg"/>
</dbReference>
<dbReference type="SUPFAM" id="SSF46689">
    <property type="entry name" value="Homeodomain-like"/>
    <property type="match status" value="1"/>
</dbReference>
<feature type="domain" description="HTH tetR-type" evidence="6">
    <location>
        <begin position="29"/>
        <end position="89"/>
    </location>
</feature>
<keyword evidence="1" id="KW-0805">Transcription regulation</keyword>
<organism evidence="7 8">
    <name type="scientific">Rhodococcus wratislaviensis NBRC 100605</name>
    <dbReference type="NCBI Taxonomy" id="1219028"/>
    <lineage>
        <taxon>Bacteria</taxon>
        <taxon>Bacillati</taxon>
        <taxon>Actinomycetota</taxon>
        <taxon>Actinomycetes</taxon>
        <taxon>Mycobacteriales</taxon>
        <taxon>Nocardiaceae</taxon>
        <taxon>Rhodococcus</taxon>
    </lineage>
</organism>
<dbReference type="EMBL" id="BAWF01000036">
    <property type="protein sequence ID" value="GAF46990.1"/>
    <property type="molecule type" value="Genomic_DNA"/>
</dbReference>
<evidence type="ECO:0000256" key="1">
    <source>
        <dbReference type="ARBA" id="ARBA00023015"/>
    </source>
</evidence>
<feature type="DNA-binding region" description="H-T-H motif" evidence="4">
    <location>
        <begin position="52"/>
        <end position="71"/>
    </location>
</feature>
<feature type="region of interest" description="Disordered" evidence="5">
    <location>
        <begin position="1"/>
        <end position="29"/>
    </location>
</feature>
<dbReference type="InterPro" id="IPR001647">
    <property type="entry name" value="HTH_TetR"/>
</dbReference>
<dbReference type="Gene3D" id="1.10.10.60">
    <property type="entry name" value="Homeodomain-like"/>
    <property type="match status" value="1"/>
</dbReference>
<proteinExistence type="predicted"/>
<name>X0R7R8_RHOWR</name>
<accession>X0R7R8</accession>
<comment type="caution">
    <text evidence="7">The sequence shown here is derived from an EMBL/GenBank/DDBJ whole genome shotgun (WGS) entry which is preliminary data.</text>
</comment>